<sequence>MTSHQTGKITSHWNDPASNIFLESQTNASQNPSRSLKKTASSRRLVYEEANKLSGSLPALSVASIEQQRHPSLHTPPTIPSKVLPPTAQKLAKPPTHLSPQDSLLSNVLHLEMAKENQNIGQTGVSNSTDITTQKTIDVSTVRNAIQNILEQNSSLDPSVHAPGFLDTFDNIWLEKLSEVSDLALQSKNADAKAVLVNMMCSGVVPDCIRWCPVLKTVIENLSL</sequence>
<accession>S9VU79</accession>
<dbReference type="EMBL" id="KE546995">
    <property type="protein sequence ID" value="EPY49665.1"/>
    <property type="molecule type" value="Genomic_DNA"/>
</dbReference>
<proteinExistence type="predicted"/>
<organism evidence="2 3">
    <name type="scientific">Schizosaccharomyces cryophilus (strain OY26 / ATCC MYA-4695 / CBS 11777 / NBRC 106824 / NRRL Y48691)</name>
    <name type="common">Fission yeast</name>
    <dbReference type="NCBI Taxonomy" id="653667"/>
    <lineage>
        <taxon>Eukaryota</taxon>
        <taxon>Fungi</taxon>
        <taxon>Dikarya</taxon>
        <taxon>Ascomycota</taxon>
        <taxon>Taphrinomycotina</taxon>
        <taxon>Schizosaccharomycetes</taxon>
        <taxon>Schizosaccharomycetales</taxon>
        <taxon>Schizosaccharomycetaceae</taxon>
        <taxon>Schizosaccharomyces</taxon>
    </lineage>
</organism>
<dbReference type="Proteomes" id="UP000015464">
    <property type="component" value="Unassembled WGS sequence"/>
</dbReference>
<gene>
    <name evidence="2" type="ORF">SPOG_01546</name>
</gene>
<name>S9VU79_SCHCR</name>
<dbReference type="HOGENOM" id="CLU_1195472_0_0_1"/>
<evidence type="ECO:0000256" key="1">
    <source>
        <dbReference type="SAM" id="MobiDB-lite"/>
    </source>
</evidence>
<feature type="region of interest" description="Disordered" evidence="1">
    <location>
        <begin position="67"/>
        <end position="99"/>
    </location>
</feature>
<dbReference type="RefSeq" id="XP_013025688.1">
    <property type="nucleotide sequence ID" value="XM_013170234.1"/>
</dbReference>
<dbReference type="OrthoDB" id="5358619at2759"/>
<dbReference type="OMA" id="RWCPVLK"/>
<protein>
    <submittedName>
        <fullName evidence="2">Uncharacterized protein</fullName>
    </submittedName>
</protein>
<dbReference type="GeneID" id="25035874"/>
<reference evidence="2 3" key="1">
    <citation type="journal article" date="2011" name="Science">
        <title>Comparative functional genomics of the fission yeasts.</title>
        <authorList>
            <person name="Rhind N."/>
            <person name="Chen Z."/>
            <person name="Yassour M."/>
            <person name="Thompson D.A."/>
            <person name="Haas B.J."/>
            <person name="Habib N."/>
            <person name="Wapinski I."/>
            <person name="Roy S."/>
            <person name="Lin M.F."/>
            <person name="Heiman D.I."/>
            <person name="Young S.K."/>
            <person name="Furuya K."/>
            <person name="Guo Y."/>
            <person name="Pidoux A."/>
            <person name="Chen H.M."/>
            <person name="Robbertse B."/>
            <person name="Goldberg J.M."/>
            <person name="Aoki K."/>
            <person name="Bayne E.H."/>
            <person name="Berlin A.M."/>
            <person name="Desjardins C.A."/>
            <person name="Dobbs E."/>
            <person name="Dukaj L."/>
            <person name="Fan L."/>
            <person name="FitzGerald M.G."/>
            <person name="French C."/>
            <person name="Gujja S."/>
            <person name="Hansen K."/>
            <person name="Keifenheim D."/>
            <person name="Levin J.Z."/>
            <person name="Mosher R.A."/>
            <person name="Mueller C.A."/>
            <person name="Pfiffner J."/>
            <person name="Priest M."/>
            <person name="Russ C."/>
            <person name="Smialowska A."/>
            <person name="Swoboda P."/>
            <person name="Sykes S.M."/>
            <person name="Vaughn M."/>
            <person name="Vengrova S."/>
            <person name="Yoder R."/>
            <person name="Zeng Q."/>
            <person name="Allshire R."/>
            <person name="Baulcombe D."/>
            <person name="Birren B.W."/>
            <person name="Brown W."/>
            <person name="Ekwall K."/>
            <person name="Kellis M."/>
            <person name="Leatherwood J."/>
            <person name="Levin H."/>
            <person name="Margalit H."/>
            <person name="Martienssen R."/>
            <person name="Nieduszynski C.A."/>
            <person name="Spatafora J.W."/>
            <person name="Friedman N."/>
            <person name="Dalgaard J.Z."/>
            <person name="Baumann P."/>
            <person name="Niki H."/>
            <person name="Regev A."/>
            <person name="Nusbaum C."/>
        </authorList>
    </citation>
    <scope>NUCLEOTIDE SEQUENCE [LARGE SCALE GENOMIC DNA]</scope>
    <source>
        <strain evidence="3">OY26 / ATCC MYA-4695 / CBS 11777 / NBRC 106824 / NRRL Y48691</strain>
    </source>
</reference>
<dbReference type="AlphaFoldDB" id="S9VU79"/>
<keyword evidence="3" id="KW-1185">Reference proteome</keyword>
<evidence type="ECO:0000313" key="3">
    <source>
        <dbReference type="Proteomes" id="UP000015464"/>
    </source>
</evidence>
<evidence type="ECO:0000313" key="2">
    <source>
        <dbReference type="EMBL" id="EPY49665.1"/>
    </source>
</evidence>